<evidence type="ECO:0000313" key="3">
    <source>
        <dbReference type="EMBL" id="NGN85100.1"/>
    </source>
</evidence>
<proteinExistence type="predicted"/>
<name>A0ABX0DK94_9MICC</name>
<keyword evidence="4" id="KW-1185">Reference proteome</keyword>
<dbReference type="SUPFAM" id="SSF52016">
    <property type="entry name" value="LeuD/IlvD-like"/>
    <property type="match status" value="1"/>
</dbReference>
<keyword evidence="1" id="KW-0456">Lyase</keyword>
<protein>
    <submittedName>
        <fullName evidence="3">DUF126 domain-containing protein</fullName>
    </submittedName>
</protein>
<dbReference type="EMBL" id="JAAKZI010000037">
    <property type="protein sequence ID" value="NGN85100.1"/>
    <property type="molecule type" value="Genomic_DNA"/>
</dbReference>
<evidence type="ECO:0000256" key="1">
    <source>
        <dbReference type="ARBA" id="ARBA00023239"/>
    </source>
</evidence>
<reference evidence="3 4" key="1">
    <citation type="submission" date="2020-02" db="EMBL/GenBank/DDBJ databases">
        <title>Genome sequence of the type strain DSM 27180 of Arthrobacter silviterrae.</title>
        <authorList>
            <person name="Gao J."/>
            <person name="Sun J."/>
        </authorList>
    </citation>
    <scope>NUCLEOTIDE SEQUENCE [LARGE SCALE GENOMIC DNA]</scope>
    <source>
        <strain evidence="3 4">DSM 27180</strain>
    </source>
</reference>
<comment type="caution">
    <text evidence="3">The sequence shown here is derived from an EMBL/GenBank/DDBJ whole genome shotgun (WGS) entry which is preliminary data.</text>
</comment>
<accession>A0ABX0DK94</accession>
<dbReference type="Pfam" id="PF01989">
    <property type="entry name" value="AcnX_swivel_put"/>
    <property type="match status" value="1"/>
</dbReference>
<dbReference type="RefSeq" id="WP_165183312.1">
    <property type="nucleotide sequence ID" value="NZ_JAAKZI010000037.1"/>
</dbReference>
<evidence type="ECO:0000313" key="4">
    <source>
        <dbReference type="Proteomes" id="UP000479226"/>
    </source>
</evidence>
<sequence>MTASGTECELAAAALCPGVGSGQLLLLDEPLSFWGGTDRRTGMIIDAHHPQHGTSIAGRVLLMDASRGSSSSSSVLAEQLRAGVGPAAILLTARDAIVALGALAAAELYGTAMPLAMLDAGAAATLRTVAGPMPIVSVTARADGTAAVVLQPPSIPRQTKDPS</sequence>
<dbReference type="Proteomes" id="UP000479226">
    <property type="component" value="Unassembled WGS sequence"/>
</dbReference>
<feature type="domain" description="Phosphomevalonate dehydratase small subunit-like" evidence="2">
    <location>
        <begin position="31"/>
        <end position="105"/>
    </location>
</feature>
<dbReference type="InterPro" id="IPR002840">
    <property type="entry name" value="PMDh-S-like_dom"/>
</dbReference>
<evidence type="ECO:0000259" key="2">
    <source>
        <dbReference type="Pfam" id="PF01989"/>
    </source>
</evidence>
<dbReference type="Gene3D" id="3.50.30.10">
    <property type="entry name" value="Phosphohistidine domain"/>
    <property type="match status" value="1"/>
</dbReference>
<dbReference type="PANTHER" id="PTHR36577:SF3">
    <property type="entry name" value="DUF521 DOMAIN PROTEIN (AFU_ORTHOLOGUE AFUA_6G00490)"/>
    <property type="match status" value="1"/>
</dbReference>
<dbReference type="PANTHER" id="PTHR36577">
    <property type="entry name" value="DUF521 DOMAIN PROTEIN (AFU_ORTHOLOGUE AFUA_6G00490)"/>
    <property type="match status" value="1"/>
</dbReference>
<organism evidence="3 4">
    <name type="scientific">Arthrobacter silviterrae</name>
    <dbReference type="NCBI Taxonomy" id="2026658"/>
    <lineage>
        <taxon>Bacteria</taxon>
        <taxon>Bacillati</taxon>
        <taxon>Actinomycetota</taxon>
        <taxon>Actinomycetes</taxon>
        <taxon>Micrococcales</taxon>
        <taxon>Micrococcaceae</taxon>
        <taxon>Arthrobacter</taxon>
    </lineage>
</organism>
<gene>
    <name evidence="3" type="ORF">G6N77_16775</name>
</gene>